<dbReference type="Proteomes" id="UP000516305">
    <property type="component" value="Chromosome"/>
</dbReference>
<gene>
    <name evidence="6" type="ORF">H4K34_01975</name>
</gene>
<dbReference type="EMBL" id="CP060139">
    <property type="protein sequence ID" value="QNR24635.1"/>
    <property type="molecule type" value="Genomic_DNA"/>
</dbReference>
<dbReference type="InterPro" id="IPR003689">
    <property type="entry name" value="ZIP"/>
</dbReference>
<evidence type="ECO:0000256" key="4">
    <source>
        <dbReference type="ARBA" id="ARBA00023136"/>
    </source>
</evidence>
<evidence type="ECO:0000313" key="7">
    <source>
        <dbReference type="Proteomes" id="UP000516305"/>
    </source>
</evidence>
<name>A0A7H0VFY7_9FLAO</name>
<dbReference type="PANTHER" id="PTHR11040">
    <property type="entry name" value="ZINC/IRON TRANSPORTER"/>
    <property type="match status" value="1"/>
</dbReference>
<feature type="transmembrane region" description="Helical" evidence="5">
    <location>
        <begin position="151"/>
        <end position="174"/>
    </location>
</feature>
<evidence type="ECO:0000313" key="6">
    <source>
        <dbReference type="EMBL" id="QNR24635.1"/>
    </source>
</evidence>
<dbReference type="GO" id="GO:0016020">
    <property type="term" value="C:membrane"/>
    <property type="evidence" value="ECO:0007669"/>
    <property type="project" value="UniProtKB-SubCell"/>
</dbReference>
<keyword evidence="2 5" id="KW-0812">Transmembrane</keyword>
<evidence type="ECO:0000256" key="2">
    <source>
        <dbReference type="ARBA" id="ARBA00022692"/>
    </source>
</evidence>
<organism evidence="6 7">
    <name type="scientific">Croceimicrobium hydrocarbonivorans</name>
    <dbReference type="NCBI Taxonomy" id="2761580"/>
    <lineage>
        <taxon>Bacteria</taxon>
        <taxon>Pseudomonadati</taxon>
        <taxon>Bacteroidota</taxon>
        <taxon>Flavobacteriia</taxon>
        <taxon>Flavobacteriales</taxon>
        <taxon>Owenweeksiaceae</taxon>
        <taxon>Croceimicrobium</taxon>
    </lineage>
</organism>
<feature type="transmembrane region" description="Helical" evidence="5">
    <location>
        <begin position="51"/>
        <end position="67"/>
    </location>
</feature>
<proteinExistence type="predicted"/>
<accession>A0A7H0VFY7</accession>
<feature type="transmembrane region" description="Helical" evidence="5">
    <location>
        <begin position="120"/>
        <end position="139"/>
    </location>
</feature>
<dbReference type="Pfam" id="PF02535">
    <property type="entry name" value="Zip"/>
    <property type="match status" value="1"/>
</dbReference>
<dbReference type="GO" id="GO:0005385">
    <property type="term" value="F:zinc ion transmembrane transporter activity"/>
    <property type="evidence" value="ECO:0007669"/>
    <property type="project" value="TreeGrafter"/>
</dbReference>
<dbReference type="PANTHER" id="PTHR11040:SF44">
    <property type="entry name" value="PROTEIN ZNTC-RELATED"/>
    <property type="match status" value="1"/>
</dbReference>
<feature type="transmembrane region" description="Helical" evidence="5">
    <location>
        <begin position="88"/>
        <end position="108"/>
    </location>
</feature>
<comment type="subcellular location">
    <subcellularLocation>
        <location evidence="1">Membrane</location>
        <topology evidence="1">Multi-pass membrane protein</topology>
    </subcellularLocation>
</comment>
<reference evidence="6 7" key="1">
    <citation type="submission" date="2020-08" db="EMBL/GenBank/DDBJ databases">
        <title>Croceimicrobium hydrocarbonivorans gen. nov., sp. nov., a novel marine bacterium isolated from a bacterial consortium that degrades polyethylene terephthalate.</title>
        <authorList>
            <person name="Liu R."/>
        </authorList>
    </citation>
    <scope>NUCLEOTIDE SEQUENCE [LARGE SCALE GENOMIC DNA]</scope>
    <source>
        <strain evidence="6 7">A20-9</strain>
    </source>
</reference>
<evidence type="ECO:0000256" key="5">
    <source>
        <dbReference type="SAM" id="Phobius"/>
    </source>
</evidence>
<dbReference type="RefSeq" id="WP_210759162.1">
    <property type="nucleotide sequence ID" value="NZ_CP060139.1"/>
</dbReference>
<keyword evidence="3 5" id="KW-1133">Transmembrane helix</keyword>
<feature type="transmembrane region" description="Helical" evidence="5">
    <location>
        <begin position="180"/>
        <end position="200"/>
    </location>
</feature>
<evidence type="ECO:0000256" key="3">
    <source>
        <dbReference type="ARBA" id="ARBA00022989"/>
    </source>
</evidence>
<evidence type="ECO:0000256" key="1">
    <source>
        <dbReference type="ARBA" id="ARBA00004141"/>
    </source>
</evidence>
<dbReference type="AlphaFoldDB" id="A0A7H0VFY7"/>
<keyword evidence="4 5" id="KW-0472">Membrane</keyword>
<feature type="transmembrane region" description="Helical" evidence="5">
    <location>
        <begin position="207"/>
        <end position="224"/>
    </location>
</feature>
<feature type="transmembrane region" description="Helical" evidence="5">
    <location>
        <begin position="20"/>
        <end position="39"/>
    </location>
</feature>
<keyword evidence="7" id="KW-1185">Reference proteome</keyword>
<dbReference type="KEGG" id="chyd:H4K34_01975"/>
<protein>
    <submittedName>
        <fullName evidence="6">ZIP family metal transporter</fullName>
    </submittedName>
</protein>
<sequence>MSTVLLGALLGRWLRKSSKLSIKFLLIFSGAYLLGIGVFHLLPEVYEEHSHHYGLVIMAGFFTQLLLEGMSKGLEHGHSHSELFQNKGLPMGVMLGLFLHALIESIPIGSHMNDLSRDALFWGLIVHKLPVSIILYNMLCEFSGKWYIVGLWLLSFALMAPLGVIIGDFFPLFAEHSAEMTAYVFGIFLHISTTILFEGNQSHRFNFLKYGVILLALGIAWLSVSH</sequence>